<dbReference type="GO" id="GO:0016887">
    <property type="term" value="F:ATP hydrolysis activity"/>
    <property type="evidence" value="ECO:0007669"/>
    <property type="project" value="RHEA"/>
</dbReference>
<dbReference type="GO" id="GO:0005524">
    <property type="term" value="F:ATP binding"/>
    <property type="evidence" value="ECO:0007669"/>
    <property type="project" value="UniProtKB-KW"/>
</dbReference>
<gene>
    <name evidence="3" type="ORF">PHMEG_00037173</name>
</gene>
<keyword evidence="1" id="KW-0547">Nucleotide-binding</keyword>
<dbReference type="GO" id="GO:0006281">
    <property type="term" value="P:DNA repair"/>
    <property type="evidence" value="ECO:0007669"/>
    <property type="project" value="UniProtKB-KW"/>
</dbReference>
<dbReference type="OrthoDB" id="145083at2759"/>
<keyword evidence="4" id="KW-1185">Reference proteome</keyword>
<proteinExistence type="inferred from homology"/>
<protein>
    <recommendedName>
        <fullName evidence="1">ATP-dependent DNA helicase</fullName>
        <ecNumber evidence="1">5.6.2.3</ecNumber>
    </recommendedName>
</protein>
<comment type="caution">
    <text evidence="3">The sequence shown here is derived from an EMBL/GenBank/DDBJ whole genome shotgun (WGS) entry which is preliminary data.</text>
</comment>
<dbReference type="GO" id="GO:0006310">
    <property type="term" value="P:DNA recombination"/>
    <property type="evidence" value="ECO:0007669"/>
    <property type="project" value="UniProtKB-KW"/>
</dbReference>
<keyword evidence="1" id="KW-0234">DNA repair</keyword>
<keyword evidence="1" id="KW-0378">Hydrolase</keyword>
<dbReference type="InterPro" id="IPR010285">
    <property type="entry name" value="DNA_helicase_pif1-like_DEAD"/>
</dbReference>
<comment type="catalytic activity">
    <reaction evidence="1">
        <text>ATP + H2O = ADP + phosphate + H(+)</text>
        <dbReference type="Rhea" id="RHEA:13065"/>
        <dbReference type="ChEBI" id="CHEBI:15377"/>
        <dbReference type="ChEBI" id="CHEBI:15378"/>
        <dbReference type="ChEBI" id="CHEBI:30616"/>
        <dbReference type="ChEBI" id="CHEBI:43474"/>
        <dbReference type="ChEBI" id="CHEBI:456216"/>
        <dbReference type="EC" id="5.6.2.3"/>
    </reaction>
</comment>
<dbReference type="AlphaFoldDB" id="A0A225UMS1"/>
<comment type="cofactor">
    <cofactor evidence="1">
        <name>Mg(2+)</name>
        <dbReference type="ChEBI" id="CHEBI:18420"/>
    </cofactor>
</comment>
<evidence type="ECO:0000313" key="3">
    <source>
        <dbReference type="EMBL" id="OWY93439.1"/>
    </source>
</evidence>
<dbReference type="GO" id="GO:0043139">
    <property type="term" value="F:5'-3' DNA helicase activity"/>
    <property type="evidence" value="ECO:0007669"/>
    <property type="project" value="UniProtKB-EC"/>
</dbReference>
<sequence length="101" mass="11296">MMNRAFFEAVDRVVRDIMKNESEPGDHRQILPVLKDATRAETIAAYFESSDLAADLTKFSEFMLQIGEGRFPVNEDIGEGDICLPHDMYVSGATGDAARPW</sequence>
<name>A0A225UMS1_9STRA</name>
<organism evidence="3 4">
    <name type="scientific">Phytophthora megakarya</name>
    <dbReference type="NCBI Taxonomy" id="4795"/>
    <lineage>
        <taxon>Eukaryota</taxon>
        <taxon>Sar</taxon>
        <taxon>Stramenopiles</taxon>
        <taxon>Oomycota</taxon>
        <taxon>Peronosporomycetes</taxon>
        <taxon>Peronosporales</taxon>
        <taxon>Peronosporaceae</taxon>
        <taxon>Phytophthora</taxon>
    </lineage>
</organism>
<keyword evidence="1" id="KW-0067">ATP-binding</keyword>
<accession>A0A225UMS1</accession>
<keyword evidence="1 3" id="KW-0347">Helicase</keyword>
<evidence type="ECO:0000313" key="4">
    <source>
        <dbReference type="Proteomes" id="UP000198211"/>
    </source>
</evidence>
<keyword evidence="1" id="KW-0233">DNA recombination</keyword>
<comment type="similarity">
    <text evidence="1">Belongs to the helicase family.</text>
</comment>
<reference evidence="4" key="1">
    <citation type="submission" date="2017-03" db="EMBL/GenBank/DDBJ databases">
        <title>Phytopthora megakarya and P. palmivora, two closely related causual agents of cacao black pod achieved similar genome size and gene model numbers by different mechanisms.</title>
        <authorList>
            <person name="Ali S."/>
            <person name="Shao J."/>
            <person name="Larry D.J."/>
            <person name="Kronmiller B."/>
            <person name="Shen D."/>
            <person name="Strem M.D."/>
            <person name="Melnick R.L."/>
            <person name="Guiltinan M.J."/>
            <person name="Tyler B.M."/>
            <person name="Meinhardt L.W."/>
            <person name="Bailey B.A."/>
        </authorList>
    </citation>
    <scope>NUCLEOTIDE SEQUENCE [LARGE SCALE GENOMIC DNA]</scope>
    <source>
        <strain evidence="4">zdho120</strain>
    </source>
</reference>
<dbReference type="GO" id="GO:0000723">
    <property type="term" value="P:telomere maintenance"/>
    <property type="evidence" value="ECO:0007669"/>
    <property type="project" value="InterPro"/>
</dbReference>
<evidence type="ECO:0000256" key="1">
    <source>
        <dbReference type="RuleBase" id="RU363044"/>
    </source>
</evidence>
<dbReference type="Pfam" id="PF05970">
    <property type="entry name" value="PIF1"/>
    <property type="match status" value="1"/>
</dbReference>
<evidence type="ECO:0000259" key="2">
    <source>
        <dbReference type="Pfam" id="PF05970"/>
    </source>
</evidence>
<dbReference type="EMBL" id="NBNE01016096">
    <property type="protein sequence ID" value="OWY93439.1"/>
    <property type="molecule type" value="Genomic_DNA"/>
</dbReference>
<dbReference type="Proteomes" id="UP000198211">
    <property type="component" value="Unassembled WGS sequence"/>
</dbReference>
<dbReference type="EC" id="5.6.2.3" evidence="1"/>
<keyword evidence="1" id="KW-0227">DNA damage</keyword>
<feature type="domain" description="DNA helicase Pif1-like DEAD-box helicase" evidence="2">
    <location>
        <begin position="1"/>
        <end position="52"/>
    </location>
</feature>